<evidence type="ECO:0000256" key="1">
    <source>
        <dbReference type="SAM" id="MobiDB-lite"/>
    </source>
</evidence>
<feature type="chain" id="PRO_5047074943" description="Lipoprotein" evidence="2">
    <location>
        <begin position="32"/>
        <end position="97"/>
    </location>
</feature>
<comment type="caution">
    <text evidence="3">The sequence shown here is derived from an EMBL/GenBank/DDBJ whole genome shotgun (WGS) entry which is preliminary data.</text>
</comment>
<dbReference type="Proteomes" id="UP000185728">
    <property type="component" value="Unassembled WGS sequence"/>
</dbReference>
<keyword evidence="4" id="KW-1185">Reference proteome</keyword>
<evidence type="ECO:0000313" key="4">
    <source>
        <dbReference type="Proteomes" id="UP000185728"/>
    </source>
</evidence>
<evidence type="ECO:0000256" key="2">
    <source>
        <dbReference type="SAM" id="SignalP"/>
    </source>
</evidence>
<name>A0ABY1KRT5_9FLAO</name>
<protein>
    <recommendedName>
        <fullName evidence="5">Lipoprotein</fullName>
    </recommendedName>
</protein>
<organism evidence="3 4">
    <name type="scientific">Zobellia uliginosa</name>
    <dbReference type="NCBI Taxonomy" id="143224"/>
    <lineage>
        <taxon>Bacteria</taxon>
        <taxon>Pseudomonadati</taxon>
        <taxon>Bacteroidota</taxon>
        <taxon>Flavobacteriia</taxon>
        <taxon>Flavobacteriales</taxon>
        <taxon>Flavobacteriaceae</taxon>
        <taxon>Zobellia</taxon>
    </lineage>
</organism>
<sequence>MYNLKPLKMKKLAFGLLACVTLLAVSCDSSTADEDSVYEQGVDKRKIPSQANKGFVDKTKIPSQAKKQSFVDKTKIPSQAKKQSFVDKTKIPSQARK</sequence>
<evidence type="ECO:0008006" key="5">
    <source>
        <dbReference type="Google" id="ProtNLM"/>
    </source>
</evidence>
<feature type="region of interest" description="Disordered" evidence="1">
    <location>
        <begin position="49"/>
        <end position="97"/>
    </location>
</feature>
<reference evidence="3 4" key="1">
    <citation type="submission" date="2017-01" db="EMBL/GenBank/DDBJ databases">
        <authorList>
            <person name="Varghese N."/>
            <person name="Submissions S."/>
        </authorList>
    </citation>
    <scope>NUCLEOTIDE SEQUENCE [LARGE SCALE GENOMIC DNA]</scope>
    <source>
        <strain evidence="3 4">DSM 2061</strain>
    </source>
</reference>
<proteinExistence type="predicted"/>
<keyword evidence="2" id="KW-0732">Signal</keyword>
<accession>A0ABY1KRT5</accession>
<evidence type="ECO:0000313" key="3">
    <source>
        <dbReference type="EMBL" id="SIS69006.1"/>
    </source>
</evidence>
<dbReference type="PROSITE" id="PS51257">
    <property type="entry name" value="PROKAR_LIPOPROTEIN"/>
    <property type="match status" value="1"/>
</dbReference>
<feature type="signal peptide" evidence="2">
    <location>
        <begin position="1"/>
        <end position="31"/>
    </location>
</feature>
<gene>
    <name evidence="3" type="ORF">SAMN05421766_103405</name>
</gene>
<dbReference type="EMBL" id="FTOB01000003">
    <property type="protein sequence ID" value="SIS69006.1"/>
    <property type="molecule type" value="Genomic_DNA"/>
</dbReference>